<evidence type="ECO:0000313" key="2">
    <source>
        <dbReference type="EMBL" id="EEF52331.1"/>
    </source>
</evidence>
<reference evidence="3" key="1">
    <citation type="journal article" date="2010" name="Nat. Biotechnol.">
        <title>Draft genome sequence of the oilseed species Ricinus communis.</title>
        <authorList>
            <person name="Chan A.P."/>
            <person name="Crabtree J."/>
            <person name="Zhao Q."/>
            <person name="Lorenzi H."/>
            <person name="Orvis J."/>
            <person name="Puiu D."/>
            <person name="Melake-Berhan A."/>
            <person name="Jones K.M."/>
            <person name="Redman J."/>
            <person name="Chen G."/>
            <person name="Cahoon E.B."/>
            <person name="Gedil M."/>
            <person name="Stanke M."/>
            <person name="Haas B.J."/>
            <person name="Wortman J.R."/>
            <person name="Fraser-Liggett C.M."/>
            <person name="Ravel J."/>
            <person name="Rabinowicz P.D."/>
        </authorList>
    </citation>
    <scope>NUCLEOTIDE SEQUENCE [LARGE SCALE GENOMIC DNA]</scope>
    <source>
        <strain evidence="3">cv. Hale</strain>
    </source>
</reference>
<accession>B9R751</accession>
<dbReference type="EMBL" id="EQ973772">
    <property type="protein sequence ID" value="EEF52331.1"/>
    <property type="molecule type" value="Genomic_DNA"/>
</dbReference>
<dbReference type="AlphaFoldDB" id="B9R751"/>
<gene>
    <name evidence="2" type="ORF">RCOM_1588610</name>
</gene>
<organism evidence="2 3">
    <name type="scientific">Ricinus communis</name>
    <name type="common">Castor bean</name>
    <dbReference type="NCBI Taxonomy" id="3988"/>
    <lineage>
        <taxon>Eukaryota</taxon>
        <taxon>Viridiplantae</taxon>
        <taxon>Streptophyta</taxon>
        <taxon>Embryophyta</taxon>
        <taxon>Tracheophyta</taxon>
        <taxon>Spermatophyta</taxon>
        <taxon>Magnoliopsida</taxon>
        <taxon>eudicotyledons</taxon>
        <taxon>Gunneridae</taxon>
        <taxon>Pentapetalae</taxon>
        <taxon>rosids</taxon>
        <taxon>fabids</taxon>
        <taxon>Malpighiales</taxon>
        <taxon>Euphorbiaceae</taxon>
        <taxon>Acalyphoideae</taxon>
        <taxon>Acalypheae</taxon>
        <taxon>Ricinus</taxon>
    </lineage>
</organism>
<protein>
    <recommendedName>
        <fullName evidence="4">Transmembrane protein</fullName>
    </recommendedName>
</protein>
<name>B9R751_RICCO</name>
<feature type="chain" id="PRO_5002890581" description="Transmembrane protein" evidence="1">
    <location>
        <begin position="30"/>
        <end position="79"/>
    </location>
</feature>
<evidence type="ECO:0008006" key="4">
    <source>
        <dbReference type="Google" id="ProtNLM"/>
    </source>
</evidence>
<dbReference type="Proteomes" id="UP000008311">
    <property type="component" value="Unassembled WGS sequence"/>
</dbReference>
<feature type="signal peptide" evidence="1">
    <location>
        <begin position="1"/>
        <end position="29"/>
    </location>
</feature>
<evidence type="ECO:0000313" key="3">
    <source>
        <dbReference type="Proteomes" id="UP000008311"/>
    </source>
</evidence>
<dbReference type="PROSITE" id="PS51257">
    <property type="entry name" value="PROKAR_LIPOPROTEIN"/>
    <property type="match status" value="1"/>
</dbReference>
<sequence>MKHTGHTFFFLSCIIVLLLVLSCFTKVESSRPLDQRPPSFSSSIKSLNVAQAYSGPSHRGVGHISVAYSGPSPGGIGHK</sequence>
<proteinExistence type="predicted"/>
<dbReference type="InParanoid" id="B9R751"/>
<keyword evidence="3" id="KW-1185">Reference proteome</keyword>
<keyword evidence="1" id="KW-0732">Signal</keyword>
<evidence type="ECO:0000256" key="1">
    <source>
        <dbReference type="SAM" id="SignalP"/>
    </source>
</evidence>